<keyword evidence="2" id="KW-1185">Reference proteome</keyword>
<evidence type="ECO:0000313" key="2">
    <source>
        <dbReference type="Proteomes" id="UP000789901"/>
    </source>
</evidence>
<accession>A0ABM8VYP2</accession>
<name>A0ABM8VYP2_GIGMA</name>
<organism evidence="1 2">
    <name type="scientific">Gigaspora margarita</name>
    <dbReference type="NCBI Taxonomy" id="4874"/>
    <lineage>
        <taxon>Eukaryota</taxon>
        <taxon>Fungi</taxon>
        <taxon>Fungi incertae sedis</taxon>
        <taxon>Mucoromycota</taxon>
        <taxon>Glomeromycotina</taxon>
        <taxon>Glomeromycetes</taxon>
        <taxon>Diversisporales</taxon>
        <taxon>Gigasporaceae</taxon>
        <taxon>Gigaspora</taxon>
    </lineage>
</organism>
<sequence>MTGSHTYKNDLLVTESNGVKQLRFNRAIRLVESPGESLNNLKNAIANYKKGKYELDIKLFGQATYYTNLKGMIFVRI</sequence>
<dbReference type="Proteomes" id="UP000789901">
    <property type="component" value="Unassembled WGS sequence"/>
</dbReference>
<gene>
    <name evidence="1" type="ORF">GMARGA_LOCUS1203</name>
</gene>
<dbReference type="EMBL" id="CAJVQB010000291">
    <property type="protein sequence ID" value="CAG8480200.1"/>
    <property type="molecule type" value="Genomic_DNA"/>
</dbReference>
<reference evidence="1 2" key="1">
    <citation type="submission" date="2021-06" db="EMBL/GenBank/DDBJ databases">
        <authorList>
            <person name="Kallberg Y."/>
            <person name="Tangrot J."/>
            <person name="Rosling A."/>
        </authorList>
    </citation>
    <scope>NUCLEOTIDE SEQUENCE [LARGE SCALE GENOMIC DNA]</scope>
    <source>
        <strain evidence="1 2">120-4 pot B 10/14</strain>
    </source>
</reference>
<proteinExistence type="predicted"/>
<protein>
    <submittedName>
        <fullName evidence="1">35344_t:CDS:1</fullName>
    </submittedName>
</protein>
<evidence type="ECO:0000313" key="1">
    <source>
        <dbReference type="EMBL" id="CAG8480200.1"/>
    </source>
</evidence>
<comment type="caution">
    <text evidence="1">The sequence shown here is derived from an EMBL/GenBank/DDBJ whole genome shotgun (WGS) entry which is preliminary data.</text>
</comment>